<dbReference type="SUPFAM" id="SSF54523">
    <property type="entry name" value="Pili subunits"/>
    <property type="match status" value="1"/>
</dbReference>
<dbReference type="RefSeq" id="WP_197528367.1">
    <property type="nucleotide sequence ID" value="NZ_CP036278.1"/>
</dbReference>
<evidence type="ECO:0000313" key="5">
    <source>
        <dbReference type="Proteomes" id="UP000315750"/>
    </source>
</evidence>
<reference evidence="4 5" key="1">
    <citation type="submission" date="2019-02" db="EMBL/GenBank/DDBJ databases">
        <title>Deep-cultivation of Planctomycetes and their phenomic and genomic characterization uncovers novel biology.</title>
        <authorList>
            <person name="Wiegand S."/>
            <person name="Jogler M."/>
            <person name="Boedeker C."/>
            <person name="Pinto D."/>
            <person name="Vollmers J."/>
            <person name="Rivas-Marin E."/>
            <person name="Kohn T."/>
            <person name="Peeters S.H."/>
            <person name="Heuer A."/>
            <person name="Rast P."/>
            <person name="Oberbeckmann S."/>
            <person name="Bunk B."/>
            <person name="Jeske O."/>
            <person name="Meyerdierks A."/>
            <person name="Storesund J.E."/>
            <person name="Kallscheuer N."/>
            <person name="Luecker S."/>
            <person name="Lage O.M."/>
            <person name="Pohl T."/>
            <person name="Merkel B.J."/>
            <person name="Hornburger P."/>
            <person name="Mueller R.-W."/>
            <person name="Bruemmer F."/>
            <person name="Labrenz M."/>
            <person name="Spormann A.M."/>
            <person name="Op den Camp H."/>
            <person name="Overmann J."/>
            <person name="Amann R."/>
            <person name="Jetten M.S.M."/>
            <person name="Mascher T."/>
            <person name="Medema M.H."/>
            <person name="Devos D.P."/>
            <person name="Kaster A.-K."/>
            <person name="Ovreas L."/>
            <person name="Rohde M."/>
            <person name="Galperin M.Y."/>
            <person name="Jogler C."/>
        </authorList>
    </citation>
    <scope>NUCLEOTIDE SEQUENCE [LARGE SCALE GENOMIC DNA]</scope>
    <source>
        <strain evidence="4 5">Pan181</strain>
    </source>
</reference>
<dbReference type="Proteomes" id="UP000315750">
    <property type="component" value="Chromosome"/>
</dbReference>
<dbReference type="InterPro" id="IPR012902">
    <property type="entry name" value="N_methyl_site"/>
</dbReference>
<dbReference type="InterPro" id="IPR045584">
    <property type="entry name" value="Pilin-like"/>
</dbReference>
<sequence>MAAPHFGKNTERKELRFTESHRQAFRSQLSPRNRQAFTLVELLVVIAIIGILVALLLPAVQSAREAARRTQCINQLRNQGLACHQHHDTHGYFPTGGWGSGWMADPDQGYGRSQPGAWMFSILPFMEAQAIHDIGKGDPSWPVGIRKRRELLSIMKMPVEHFYCPSRRSPGLYGMKGTLGGKNWIHDGSALARSDYVGCVGSVSVVWPSMSPTYENHDSYAGWPGKDHFDGMIFMRSEISIRRVVDGTSNTYMVGEKTVRPEAYESNTTTYPDFGDDEGWLTGHNGDNVRSSGSPPLPDTEGINPYENWGSAHPGVFNVMFADGSTQSISYDIDLDTHFALGTRAGGEVVDKSNL</sequence>
<dbReference type="Gene3D" id="3.30.700.10">
    <property type="entry name" value="Glycoprotein, Type 4 Pilin"/>
    <property type="match status" value="1"/>
</dbReference>
<feature type="domain" description="DUF1559" evidence="3">
    <location>
        <begin position="61"/>
        <end position="335"/>
    </location>
</feature>
<evidence type="ECO:0000256" key="1">
    <source>
        <dbReference type="SAM" id="MobiDB-lite"/>
    </source>
</evidence>
<evidence type="ECO:0000313" key="4">
    <source>
        <dbReference type="EMBL" id="QDU56884.1"/>
    </source>
</evidence>
<feature type="transmembrane region" description="Helical" evidence="2">
    <location>
        <begin position="36"/>
        <end position="60"/>
    </location>
</feature>
<dbReference type="InterPro" id="IPR027558">
    <property type="entry name" value="Pre_pil_HX9DG_C"/>
</dbReference>
<dbReference type="Pfam" id="PF07596">
    <property type="entry name" value="SBP_bac_10"/>
    <property type="match status" value="1"/>
</dbReference>
<evidence type="ECO:0000259" key="3">
    <source>
        <dbReference type="Pfam" id="PF07596"/>
    </source>
</evidence>
<keyword evidence="2" id="KW-1133">Transmembrane helix</keyword>
<dbReference type="Pfam" id="PF07963">
    <property type="entry name" value="N_methyl"/>
    <property type="match status" value="1"/>
</dbReference>
<organism evidence="4 5">
    <name type="scientific">Aeoliella mucimassa</name>
    <dbReference type="NCBI Taxonomy" id="2527972"/>
    <lineage>
        <taxon>Bacteria</taxon>
        <taxon>Pseudomonadati</taxon>
        <taxon>Planctomycetota</taxon>
        <taxon>Planctomycetia</taxon>
        <taxon>Pirellulales</taxon>
        <taxon>Lacipirellulaceae</taxon>
        <taxon>Aeoliella</taxon>
    </lineage>
</organism>
<dbReference type="NCBIfam" id="TIGR04294">
    <property type="entry name" value="pre_pil_HX9DG"/>
    <property type="match status" value="1"/>
</dbReference>
<dbReference type="EMBL" id="CP036278">
    <property type="protein sequence ID" value="QDU56884.1"/>
    <property type="molecule type" value="Genomic_DNA"/>
</dbReference>
<evidence type="ECO:0000256" key="2">
    <source>
        <dbReference type="SAM" id="Phobius"/>
    </source>
</evidence>
<name>A0A518AQ88_9BACT</name>
<keyword evidence="2" id="KW-0472">Membrane</keyword>
<feature type="region of interest" description="Disordered" evidence="1">
    <location>
        <begin position="283"/>
        <end position="302"/>
    </location>
</feature>
<gene>
    <name evidence="4" type="primary">pilE1_3</name>
    <name evidence="4" type="ORF">Pan181_30960</name>
</gene>
<dbReference type="AlphaFoldDB" id="A0A518AQ88"/>
<keyword evidence="2" id="KW-0812">Transmembrane</keyword>
<dbReference type="InterPro" id="IPR011453">
    <property type="entry name" value="DUF1559"/>
</dbReference>
<keyword evidence="5" id="KW-1185">Reference proteome</keyword>
<protein>
    <submittedName>
        <fullName evidence="4">Fimbrial protein</fullName>
    </submittedName>
</protein>
<dbReference type="PANTHER" id="PTHR30093">
    <property type="entry name" value="GENERAL SECRETION PATHWAY PROTEIN G"/>
    <property type="match status" value="1"/>
</dbReference>
<proteinExistence type="predicted"/>
<accession>A0A518AQ88</accession>
<dbReference type="KEGG" id="amuc:Pan181_30960"/>
<dbReference type="NCBIfam" id="TIGR02532">
    <property type="entry name" value="IV_pilin_GFxxxE"/>
    <property type="match status" value="1"/>
</dbReference>
<dbReference type="PANTHER" id="PTHR30093:SF2">
    <property type="entry name" value="TYPE II SECRETION SYSTEM PROTEIN H"/>
    <property type="match status" value="1"/>
</dbReference>